<protein>
    <submittedName>
        <fullName evidence="8">Acetolactate synthase, small subunit</fullName>
    </submittedName>
</protein>
<dbReference type="InterPro" id="IPR054480">
    <property type="entry name" value="AHAS_small-like_ACT"/>
</dbReference>
<dbReference type="InterPro" id="IPR039557">
    <property type="entry name" value="AHAS_ACT"/>
</dbReference>
<dbReference type="GO" id="GO:0042645">
    <property type="term" value="C:mitochondrial nucleoid"/>
    <property type="evidence" value="ECO:0007669"/>
    <property type="project" value="TreeGrafter"/>
</dbReference>
<dbReference type="Pfam" id="PF22629">
    <property type="entry name" value="ACT_AHAS_ss"/>
    <property type="match status" value="1"/>
</dbReference>
<dbReference type="SUPFAM" id="SSF55021">
    <property type="entry name" value="ACT-like"/>
    <property type="match status" value="2"/>
</dbReference>
<evidence type="ECO:0000256" key="4">
    <source>
        <dbReference type="ARBA" id="ARBA00022605"/>
    </source>
</evidence>
<dbReference type="FunFam" id="3.30.70.260:FF:000001">
    <property type="entry name" value="Acetolactate synthase, small subunit"/>
    <property type="match status" value="1"/>
</dbReference>
<dbReference type="PANTHER" id="PTHR31242:SF2">
    <property type="entry name" value="ACETOLACTATE SYNTHASE SMALL SUBUNIT, MITOCHONDRIAL"/>
    <property type="match status" value="1"/>
</dbReference>
<dbReference type="InterPro" id="IPR027271">
    <property type="entry name" value="Acetolactate_synth/TF_NikR_C"/>
</dbReference>
<organism evidence="8 9">
    <name type="scientific">Helicocarpus griseus UAMH5409</name>
    <dbReference type="NCBI Taxonomy" id="1447875"/>
    <lineage>
        <taxon>Eukaryota</taxon>
        <taxon>Fungi</taxon>
        <taxon>Dikarya</taxon>
        <taxon>Ascomycota</taxon>
        <taxon>Pezizomycotina</taxon>
        <taxon>Eurotiomycetes</taxon>
        <taxon>Eurotiomycetidae</taxon>
        <taxon>Onygenales</taxon>
        <taxon>Ajellomycetaceae</taxon>
        <taxon>Helicocarpus</taxon>
    </lineage>
</organism>
<evidence type="ECO:0000313" key="8">
    <source>
        <dbReference type="EMBL" id="PGH03786.1"/>
    </source>
</evidence>
<keyword evidence="9" id="KW-1185">Reference proteome</keyword>
<dbReference type="PROSITE" id="PS51671">
    <property type="entry name" value="ACT"/>
    <property type="match status" value="1"/>
</dbReference>
<comment type="pathway">
    <text evidence="1">Amino-acid biosynthesis; L-isoleucine biosynthesis; L-isoleucine from 2-oxobutanoate: step 1/4.</text>
</comment>
<evidence type="ECO:0000313" key="9">
    <source>
        <dbReference type="Proteomes" id="UP000223968"/>
    </source>
</evidence>
<evidence type="ECO:0000256" key="6">
    <source>
        <dbReference type="SAM" id="MobiDB-lite"/>
    </source>
</evidence>
<dbReference type="Gene3D" id="3.30.70.260">
    <property type="match status" value="1"/>
</dbReference>
<comment type="caution">
    <text evidence="8">The sequence shown here is derived from an EMBL/GenBank/DDBJ whole genome shotgun (WGS) entry which is preliminary data.</text>
</comment>
<evidence type="ECO:0000256" key="1">
    <source>
        <dbReference type="ARBA" id="ARBA00004974"/>
    </source>
</evidence>
<dbReference type="STRING" id="1447875.A0A2B7X401"/>
<comment type="similarity">
    <text evidence="3">Belongs to the acetolactate synthase small subunit family.</text>
</comment>
<dbReference type="NCBIfam" id="TIGR00119">
    <property type="entry name" value="acolac_sm"/>
    <property type="match status" value="1"/>
</dbReference>
<evidence type="ECO:0000256" key="3">
    <source>
        <dbReference type="ARBA" id="ARBA00006341"/>
    </source>
</evidence>
<dbReference type="Proteomes" id="UP000223968">
    <property type="component" value="Unassembled WGS sequence"/>
</dbReference>
<dbReference type="GO" id="GO:0009099">
    <property type="term" value="P:L-valine biosynthetic process"/>
    <property type="evidence" value="ECO:0007669"/>
    <property type="project" value="UniProtKB-UniPathway"/>
</dbReference>
<dbReference type="UniPathway" id="UPA00047">
    <property type="reaction ID" value="UER00055"/>
</dbReference>
<feature type="region of interest" description="Disordered" evidence="6">
    <location>
        <begin position="197"/>
        <end position="223"/>
    </location>
</feature>
<dbReference type="InterPro" id="IPR004789">
    <property type="entry name" value="Acetalactate_synth_ssu"/>
</dbReference>
<name>A0A2B7X401_9EURO</name>
<dbReference type="GO" id="GO:0009097">
    <property type="term" value="P:isoleucine biosynthetic process"/>
    <property type="evidence" value="ECO:0007669"/>
    <property type="project" value="UniProtKB-UniPathway"/>
</dbReference>
<accession>A0A2B7X401</accession>
<dbReference type="Pfam" id="PF10369">
    <property type="entry name" value="ALS_ss_C"/>
    <property type="match status" value="1"/>
</dbReference>
<dbReference type="UniPathway" id="UPA00049">
    <property type="reaction ID" value="UER00059"/>
</dbReference>
<dbReference type="PANTHER" id="PTHR31242">
    <property type="entry name" value="ACETOLACTATE SYNTHASE SMALL SUBUNIT, MITOCHONDRIAL"/>
    <property type="match status" value="1"/>
</dbReference>
<comment type="pathway">
    <text evidence="2">Amino-acid biosynthesis; L-valine biosynthesis; L-valine from pyruvate: step 1/4.</text>
</comment>
<keyword evidence="4" id="KW-0028">Amino-acid biosynthesis</keyword>
<dbReference type="OrthoDB" id="2013116at2759"/>
<feature type="compositionally biased region" description="Basic and acidic residues" evidence="6">
    <location>
        <begin position="212"/>
        <end position="223"/>
    </location>
</feature>
<dbReference type="EMBL" id="PDNB01000143">
    <property type="protein sequence ID" value="PGH03786.1"/>
    <property type="molecule type" value="Genomic_DNA"/>
</dbReference>
<evidence type="ECO:0000256" key="5">
    <source>
        <dbReference type="ARBA" id="ARBA00023304"/>
    </source>
</evidence>
<dbReference type="GO" id="GO:0005948">
    <property type="term" value="C:acetolactate synthase complex"/>
    <property type="evidence" value="ECO:0007669"/>
    <property type="project" value="TreeGrafter"/>
</dbReference>
<dbReference type="CDD" id="cd04878">
    <property type="entry name" value="ACT_AHAS"/>
    <property type="match status" value="1"/>
</dbReference>
<reference evidence="8 9" key="1">
    <citation type="submission" date="2017-10" db="EMBL/GenBank/DDBJ databases">
        <title>Comparative genomics in systemic dimorphic fungi from Ajellomycetaceae.</title>
        <authorList>
            <person name="Munoz J.F."/>
            <person name="Mcewen J.G."/>
            <person name="Clay O.K."/>
            <person name="Cuomo C.A."/>
        </authorList>
    </citation>
    <scope>NUCLEOTIDE SEQUENCE [LARGE SCALE GENOMIC DNA]</scope>
    <source>
        <strain evidence="8 9">UAMH5409</strain>
    </source>
</reference>
<dbReference type="InterPro" id="IPR019455">
    <property type="entry name" value="Acetolactate_synth_ssu_C"/>
</dbReference>
<evidence type="ECO:0000259" key="7">
    <source>
        <dbReference type="PROSITE" id="PS51671"/>
    </source>
</evidence>
<sequence>MALPRVFSVSSARSLLSTPSLCGAGSKLSSPLKQASRASSSSTSALAYKALHRRSPLPLPVSDSPTWSAPAAVSSILYETPVPSTKPPKRHVLNCLVQNEPGVLSRISGILAARGFNIDSLVVCNTEVQDLSRMTIVLRGLDGVVEQARRQLDDLVPVWAVLDYTDSALVQRELLLAKVSILGPEVFEDLLQHHREMTTPENEEVSTPAEQQKTKETQHASDYHPSRLAHSQALRHKHEHLEAITHLTHQFGGKVLDISTNNCIVEVSAKPNRINSFLKLISPFGILESTRTGLMALPRSPLSGPDEDVEKDASDVVDASTLPPG</sequence>
<keyword evidence="5" id="KW-0100">Branched-chain amino acid biosynthesis</keyword>
<dbReference type="Gene3D" id="3.30.70.1150">
    <property type="entry name" value="ACT-like. Chain A, domain 2"/>
    <property type="match status" value="1"/>
</dbReference>
<dbReference type="InterPro" id="IPR053050">
    <property type="entry name" value="ALS_regulatory_subunit"/>
</dbReference>
<proteinExistence type="inferred from homology"/>
<dbReference type="GO" id="GO:1990610">
    <property type="term" value="F:acetolactate synthase regulator activity"/>
    <property type="evidence" value="ECO:0007669"/>
    <property type="project" value="InterPro"/>
</dbReference>
<gene>
    <name evidence="8" type="ORF">AJ79_07262</name>
</gene>
<feature type="region of interest" description="Disordered" evidence="6">
    <location>
        <begin position="298"/>
        <end position="325"/>
    </location>
</feature>
<dbReference type="InterPro" id="IPR002912">
    <property type="entry name" value="ACT_dom"/>
</dbReference>
<evidence type="ECO:0000256" key="2">
    <source>
        <dbReference type="ARBA" id="ARBA00005025"/>
    </source>
</evidence>
<dbReference type="AlphaFoldDB" id="A0A2B7X401"/>
<feature type="domain" description="ACT" evidence="7">
    <location>
        <begin position="92"/>
        <end position="169"/>
    </location>
</feature>
<dbReference type="InterPro" id="IPR045865">
    <property type="entry name" value="ACT-like_dom_sf"/>
</dbReference>